<reference evidence="3" key="1">
    <citation type="submission" date="2021-04" db="EMBL/GenBank/DDBJ databases">
        <title>Genome based classification of Actinospica acidithermotolerans sp. nov., an actinobacterium isolated from an Indonesian hot spring.</title>
        <authorList>
            <person name="Kusuma A.B."/>
            <person name="Putra K.E."/>
            <person name="Nafisah S."/>
            <person name="Loh J."/>
            <person name="Nouioui I."/>
            <person name="Goodfellow M."/>
        </authorList>
    </citation>
    <scope>NUCLEOTIDE SEQUENCE</scope>
    <source>
        <strain evidence="3">MGRD01-02</strain>
    </source>
</reference>
<dbReference type="AlphaFoldDB" id="A0A941IPW9"/>
<feature type="compositionally biased region" description="Low complexity" evidence="1">
    <location>
        <begin position="155"/>
        <end position="217"/>
    </location>
</feature>
<evidence type="ECO:0000256" key="1">
    <source>
        <dbReference type="SAM" id="MobiDB-lite"/>
    </source>
</evidence>
<accession>A0A941IPW9</accession>
<comment type="caution">
    <text evidence="3">The sequence shown here is derived from an EMBL/GenBank/DDBJ whole genome shotgun (WGS) entry which is preliminary data.</text>
</comment>
<name>A0A941IPW9_9ACTN</name>
<keyword evidence="2" id="KW-0812">Transmembrane</keyword>
<dbReference type="RefSeq" id="WP_212521966.1">
    <property type="nucleotide sequence ID" value="NZ_JAGSOH010000161.1"/>
</dbReference>
<organism evidence="3 4">
    <name type="scientific">Actinospica acidithermotolerans</name>
    <dbReference type="NCBI Taxonomy" id="2828514"/>
    <lineage>
        <taxon>Bacteria</taxon>
        <taxon>Bacillati</taxon>
        <taxon>Actinomycetota</taxon>
        <taxon>Actinomycetes</taxon>
        <taxon>Catenulisporales</taxon>
        <taxon>Actinospicaceae</taxon>
        <taxon>Actinospica</taxon>
    </lineage>
</organism>
<dbReference type="EMBL" id="JAGSOH010000161">
    <property type="protein sequence ID" value="MBR7830846.1"/>
    <property type="molecule type" value="Genomic_DNA"/>
</dbReference>
<evidence type="ECO:0000313" key="4">
    <source>
        <dbReference type="Proteomes" id="UP000676325"/>
    </source>
</evidence>
<protein>
    <submittedName>
        <fullName evidence="3">Uncharacterized protein</fullName>
    </submittedName>
</protein>
<gene>
    <name evidence="3" type="ORF">KDK95_31370</name>
</gene>
<evidence type="ECO:0000256" key="2">
    <source>
        <dbReference type="SAM" id="Phobius"/>
    </source>
</evidence>
<feature type="transmembrane region" description="Helical" evidence="2">
    <location>
        <begin position="238"/>
        <end position="257"/>
    </location>
</feature>
<evidence type="ECO:0000313" key="3">
    <source>
        <dbReference type="EMBL" id="MBR7830846.1"/>
    </source>
</evidence>
<dbReference type="Proteomes" id="UP000676325">
    <property type="component" value="Unassembled WGS sequence"/>
</dbReference>
<proteinExistence type="predicted"/>
<sequence length="270" mass="26656">MSGASSGEDTTVYSTGTRAVDPVVLRNTGSADCPDSGFIVLLLPSPVSEPEPTLEWRVDGGSWHGAYLSWDNGVVNGNASCASPCWKAGIVTLDVPAHTTYTIDLAVIFHSGLSHGFFSGAVYYTSQASLDDGAYGAMVAWAYQAGSSTGGGVSGTPSHSASTASGSRTTASAHASATGSTASASASTSASPSPRLKASAAATTPTPASPSASATPVATPSLVPAADIHSGGAGPATFVAAIVGVLLALAVGAGFVLTRRRRGNPPESGI</sequence>
<keyword evidence="2" id="KW-0472">Membrane</keyword>
<keyword evidence="4" id="KW-1185">Reference proteome</keyword>
<keyword evidence="2" id="KW-1133">Transmembrane helix</keyword>
<feature type="region of interest" description="Disordered" evidence="1">
    <location>
        <begin position="150"/>
        <end position="217"/>
    </location>
</feature>